<feature type="compositionally biased region" description="Basic and acidic residues" evidence="1">
    <location>
        <begin position="395"/>
        <end position="407"/>
    </location>
</feature>
<proteinExistence type="predicted"/>
<feature type="compositionally biased region" description="Acidic residues" evidence="1">
    <location>
        <begin position="444"/>
        <end position="459"/>
    </location>
</feature>
<protein>
    <submittedName>
        <fullName evidence="2">Uncharacterized protein</fullName>
    </submittedName>
</protein>
<gene>
    <name evidence="2" type="ORF">PIIN_08293</name>
</gene>
<dbReference type="AlphaFoldDB" id="G4TSQ2"/>
<feature type="region of interest" description="Disordered" evidence="1">
    <location>
        <begin position="507"/>
        <end position="527"/>
    </location>
</feature>
<dbReference type="HOGENOM" id="CLU_447670_0_0_1"/>
<keyword evidence="3" id="KW-1185">Reference proteome</keyword>
<dbReference type="InParanoid" id="G4TSQ2"/>
<accession>G4TSQ2</accession>
<reference evidence="2 3" key="1">
    <citation type="journal article" date="2011" name="PLoS Pathog.">
        <title>Endophytic Life Strategies Decoded by Genome and Transcriptome Analyses of the Mutualistic Root Symbiont Piriformospora indica.</title>
        <authorList>
            <person name="Zuccaro A."/>
            <person name="Lahrmann U."/>
            <person name="Guldener U."/>
            <person name="Langen G."/>
            <person name="Pfiffi S."/>
            <person name="Biedenkopf D."/>
            <person name="Wong P."/>
            <person name="Samans B."/>
            <person name="Grimm C."/>
            <person name="Basiewicz M."/>
            <person name="Murat C."/>
            <person name="Martin F."/>
            <person name="Kogel K.H."/>
        </authorList>
    </citation>
    <scope>NUCLEOTIDE SEQUENCE [LARGE SCALE GENOMIC DNA]</scope>
    <source>
        <strain evidence="2 3">DSM 11827</strain>
    </source>
</reference>
<sequence length="610" mass="68070">MIKLESQLDTDNVDSRLAHLEARMTEKHDVLQEAIGKLAEVTSQLAAMISSAVPPSADQLKVFTTRLDSVEQQHHQTSKSVESRLSAVENRYEQLGETLLTIGVRQDRDSFKLLPETKEILGSHPVVYDQRNNPATSLRRIKILNGRVKSMLDAGIPSNEVLLQYSNAETISANEREEQAKLLHIINKAFQNERSDNEDDLRKEGSEQAAAAAAPNFNVESRLMSCEERINQQDAAILSLTKAVAANEQEILDTTLALRVQVNPAEFTLLPETMNILDLNPVIYHCGQQLMGVERILHVNKQVQEAISGGIDPTTVIAQYSDSNAGRVNEDEKRTEERIVRIIQRVLEDQSPDFDAAGINTLRCAENSDPTRSRTHSKSSLRLAVATTGLAPTIREPREDAGDKLPDAGDWGESQGRTFEHGTDPTLQRLIPVTSELTTNEQISDADDAMSDSEDDLEPESPRDVKSHEDCVLSAFDKISILEEDPSQVETKEISKAFEDGKIVPAHTHGLQSNDENQYPPPAPTHDWKHTVQRRLEDLEHDARQSQKYLVAQHSALYQLSQSIQGPLAPRPLASESQLQDLRKELQDVLTDHFLDIEQRLHQVVIKAAQ</sequence>
<feature type="region of interest" description="Disordered" evidence="1">
    <location>
        <begin position="435"/>
        <end position="467"/>
    </location>
</feature>
<organism evidence="2 3">
    <name type="scientific">Serendipita indica (strain DSM 11827)</name>
    <name type="common">Root endophyte fungus</name>
    <name type="synonym">Piriformospora indica</name>
    <dbReference type="NCBI Taxonomy" id="1109443"/>
    <lineage>
        <taxon>Eukaryota</taxon>
        <taxon>Fungi</taxon>
        <taxon>Dikarya</taxon>
        <taxon>Basidiomycota</taxon>
        <taxon>Agaricomycotina</taxon>
        <taxon>Agaricomycetes</taxon>
        <taxon>Sebacinales</taxon>
        <taxon>Serendipitaceae</taxon>
        <taxon>Serendipita</taxon>
    </lineage>
</organism>
<name>G4TSQ2_SERID</name>
<dbReference type="EMBL" id="CAFZ01000304">
    <property type="protein sequence ID" value="CCA74340.1"/>
    <property type="molecule type" value="Genomic_DNA"/>
</dbReference>
<comment type="caution">
    <text evidence="2">The sequence shown here is derived from an EMBL/GenBank/DDBJ whole genome shotgun (WGS) entry which is preliminary data.</text>
</comment>
<evidence type="ECO:0000313" key="3">
    <source>
        <dbReference type="Proteomes" id="UP000007148"/>
    </source>
</evidence>
<evidence type="ECO:0000313" key="2">
    <source>
        <dbReference type="EMBL" id="CCA74340.1"/>
    </source>
</evidence>
<evidence type="ECO:0000256" key="1">
    <source>
        <dbReference type="SAM" id="MobiDB-lite"/>
    </source>
</evidence>
<feature type="region of interest" description="Disordered" evidence="1">
    <location>
        <begin position="394"/>
        <end position="423"/>
    </location>
</feature>
<dbReference type="Proteomes" id="UP000007148">
    <property type="component" value="Unassembled WGS sequence"/>
</dbReference>